<sequence>MKENIALLLAILYLIYRYKTYSKVNKIIEDRIENVHKPFFKRIQDVLQCSKEDAEKVGLALDKYFVPLESEFYKIDDNTYSFVNAGGLKGTFSIDQNYNLLTLEYNGVNLLALH</sequence>
<name>A0A6N3DJW1_9FIRM</name>
<proteinExistence type="predicted"/>
<dbReference type="EMBL" id="CACRUN010000026">
    <property type="protein sequence ID" value="VYU27091.1"/>
    <property type="molecule type" value="Genomic_DNA"/>
</dbReference>
<dbReference type="RefSeq" id="WP_316601794.1">
    <property type="nucleotide sequence ID" value="NZ_CACRUN010000026.1"/>
</dbReference>
<gene>
    <name evidence="1" type="ORF">VALFYP47_01796</name>
</gene>
<reference evidence="1" key="1">
    <citation type="submission" date="2019-11" db="EMBL/GenBank/DDBJ databases">
        <authorList>
            <person name="Feng L."/>
        </authorList>
    </citation>
    <scope>NUCLEOTIDE SEQUENCE</scope>
    <source>
        <strain evidence="1">VatypicaLFYP47</strain>
    </source>
</reference>
<protein>
    <submittedName>
        <fullName evidence="1">Uncharacterized protein</fullName>
    </submittedName>
</protein>
<accession>A0A6N3DJW1</accession>
<dbReference type="AlphaFoldDB" id="A0A6N3DJW1"/>
<evidence type="ECO:0000313" key="1">
    <source>
        <dbReference type="EMBL" id="VYU27091.1"/>
    </source>
</evidence>
<organism evidence="1">
    <name type="scientific">Veillonella atypica</name>
    <dbReference type="NCBI Taxonomy" id="39777"/>
    <lineage>
        <taxon>Bacteria</taxon>
        <taxon>Bacillati</taxon>
        <taxon>Bacillota</taxon>
        <taxon>Negativicutes</taxon>
        <taxon>Veillonellales</taxon>
        <taxon>Veillonellaceae</taxon>
        <taxon>Veillonella</taxon>
    </lineage>
</organism>